<proteinExistence type="predicted"/>
<name>A0AAW4VTW1_9FIRM</name>
<dbReference type="Proteomes" id="UP001198439">
    <property type="component" value="Unassembled WGS sequence"/>
</dbReference>
<reference evidence="1" key="1">
    <citation type="submission" date="2021-10" db="EMBL/GenBank/DDBJ databases">
        <title>Collection of gut derived symbiotic bacterial strains cultured from healthy donors.</title>
        <authorList>
            <person name="Lin H."/>
            <person name="Littmann E."/>
            <person name="Kohout C."/>
            <person name="Pamer E.G."/>
        </authorList>
    </citation>
    <scope>NUCLEOTIDE SEQUENCE</scope>
    <source>
        <strain evidence="1">DFI.4.48</strain>
    </source>
</reference>
<organism evidence="1 2">
    <name type="scientific">Faecalibacillus faecis</name>
    <dbReference type="NCBI Taxonomy" id="1982628"/>
    <lineage>
        <taxon>Bacteria</taxon>
        <taxon>Bacillati</taxon>
        <taxon>Bacillota</taxon>
        <taxon>Erysipelotrichia</taxon>
        <taxon>Erysipelotrichales</taxon>
        <taxon>Coprobacillaceae</taxon>
        <taxon>Faecalibacillus</taxon>
    </lineage>
</organism>
<dbReference type="EMBL" id="JAJDKZ010000007">
    <property type="protein sequence ID" value="MCB8609675.1"/>
    <property type="molecule type" value="Genomic_DNA"/>
</dbReference>
<dbReference type="RefSeq" id="WP_195993300.1">
    <property type="nucleotide sequence ID" value="NZ_DBGDQT010000026.1"/>
</dbReference>
<dbReference type="AlphaFoldDB" id="A0AAW4VTW1"/>
<sequence length="52" mass="5871">MLPSIDGKIAGGFFREKQTLELAKIYSDISKDYNGNAIIYGTTTAKEMFFKF</sequence>
<evidence type="ECO:0000313" key="1">
    <source>
        <dbReference type="EMBL" id="MCB8609675.1"/>
    </source>
</evidence>
<protein>
    <submittedName>
        <fullName evidence="1">Uncharacterized protein</fullName>
    </submittedName>
</protein>
<evidence type="ECO:0000313" key="2">
    <source>
        <dbReference type="Proteomes" id="UP001198439"/>
    </source>
</evidence>
<gene>
    <name evidence="1" type="ORF">LJD69_03560</name>
</gene>
<accession>A0AAW4VTW1</accession>
<comment type="caution">
    <text evidence="1">The sequence shown here is derived from an EMBL/GenBank/DDBJ whole genome shotgun (WGS) entry which is preliminary data.</text>
</comment>